<protein>
    <submittedName>
        <fullName evidence="2">Helix-turn-helix protein</fullName>
    </submittedName>
</protein>
<dbReference type="Pfam" id="PF08281">
    <property type="entry name" value="Sigma70_r4_2"/>
    <property type="match status" value="1"/>
</dbReference>
<accession>A0A8S5QE83</accession>
<reference evidence="2" key="1">
    <citation type="journal article" date="2021" name="Proc. Natl. Acad. Sci. U.S.A.">
        <title>A Catalog of Tens of Thousands of Viruses from Human Metagenomes Reveals Hidden Associations with Chronic Diseases.</title>
        <authorList>
            <person name="Tisza M.J."/>
            <person name="Buck C.B."/>
        </authorList>
    </citation>
    <scope>NUCLEOTIDE SEQUENCE</scope>
    <source>
        <strain evidence="2">CtEIp38</strain>
    </source>
</reference>
<evidence type="ECO:0000259" key="1">
    <source>
        <dbReference type="PROSITE" id="PS50043"/>
    </source>
</evidence>
<feature type="domain" description="HTH luxR-type" evidence="1">
    <location>
        <begin position="111"/>
        <end position="176"/>
    </location>
</feature>
<evidence type="ECO:0000313" key="2">
    <source>
        <dbReference type="EMBL" id="DAE17258.1"/>
    </source>
</evidence>
<name>A0A8S5QE83_9CAUD</name>
<dbReference type="PRINTS" id="PR00038">
    <property type="entry name" value="HTHLUXR"/>
</dbReference>
<dbReference type="SMART" id="SM00421">
    <property type="entry name" value="HTH_LUXR"/>
    <property type="match status" value="1"/>
</dbReference>
<proteinExistence type="predicted"/>
<dbReference type="InterPro" id="IPR013249">
    <property type="entry name" value="RNA_pol_sigma70_r4_t2"/>
</dbReference>
<dbReference type="GO" id="GO:0003677">
    <property type="term" value="F:DNA binding"/>
    <property type="evidence" value="ECO:0007669"/>
    <property type="project" value="InterPro"/>
</dbReference>
<sequence>METLKTIEFYTTPDGSVYYKVPGQESRRLTKFNVDIIDPLLGQIKQRFPECYAALACKYRNKRFDMADRFIRCNFGEHDLLTQDIDNDVLHFEEVRCPLRGICEHEGVICKPKSMVSLSRCEREIADLYLEGLTFRDIAAKLGKNAETVKVQLMRIKKKCGVKHCRDIIRVLRLKNY</sequence>
<dbReference type="PROSITE" id="PS50043">
    <property type="entry name" value="HTH_LUXR_2"/>
    <property type="match status" value="1"/>
</dbReference>
<dbReference type="InterPro" id="IPR016032">
    <property type="entry name" value="Sig_transdc_resp-reg_C-effctor"/>
</dbReference>
<dbReference type="GO" id="GO:0016987">
    <property type="term" value="F:sigma factor activity"/>
    <property type="evidence" value="ECO:0007669"/>
    <property type="project" value="InterPro"/>
</dbReference>
<dbReference type="Gene3D" id="1.10.10.10">
    <property type="entry name" value="Winged helix-like DNA-binding domain superfamily/Winged helix DNA-binding domain"/>
    <property type="match status" value="1"/>
</dbReference>
<dbReference type="InterPro" id="IPR036388">
    <property type="entry name" value="WH-like_DNA-bd_sf"/>
</dbReference>
<dbReference type="SUPFAM" id="SSF46894">
    <property type="entry name" value="C-terminal effector domain of the bipartite response regulators"/>
    <property type="match status" value="1"/>
</dbReference>
<dbReference type="GO" id="GO:0006352">
    <property type="term" value="P:DNA-templated transcription initiation"/>
    <property type="evidence" value="ECO:0007669"/>
    <property type="project" value="InterPro"/>
</dbReference>
<dbReference type="EMBL" id="BK015638">
    <property type="protein sequence ID" value="DAE17258.1"/>
    <property type="molecule type" value="Genomic_DNA"/>
</dbReference>
<organism evidence="2">
    <name type="scientific">Siphoviridae sp. ctEIp38</name>
    <dbReference type="NCBI Taxonomy" id="2825394"/>
    <lineage>
        <taxon>Viruses</taxon>
        <taxon>Duplodnaviria</taxon>
        <taxon>Heunggongvirae</taxon>
        <taxon>Uroviricota</taxon>
        <taxon>Caudoviricetes</taxon>
    </lineage>
</organism>
<dbReference type="InterPro" id="IPR000792">
    <property type="entry name" value="Tscrpt_reg_LuxR_C"/>
</dbReference>